<dbReference type="PANTHER" id="PTHR11933">
    <property type="entry name" value="TRNA 5-METHYLAMINOMETHYL-2-THIOURIDYLATE -METHYLTRANSFERASE"/>
    <property type="match status" value="1"/>
</dbReference>
<dbReference type="Gene3D" id="3.40.50.620">
    <property type="entry name" value="HUPs"/>
    <property type="match status" value="1"/>
</dbReference>
<protein>
    <recommendedName>
        <fullName evidence="2">tRNA 2-thiouridine(34) synthase MnmA</fullName>
    </recommendedName>
</protein>
<dbReference type="AlphaFoldDB" id="A0A383EM31"/>
<dbReference type="InterPro" id="IPR014729">
    <property type="entry name" value="Rossmann-like_a/b/a_fold"/>
</dbReference>
<feature type="non-terminal residue" evidence="1">
    <location>
        <position position="80"/>
    </location>
</feature>
<name>A0A383EM31_9ZZZZ</name>
<dbReference type="PANTHER" id="PTHR11933:SF5">
    <property type="entry name" value="MITOCHONDRIAL TRNA-SPECIFIC 2-THIOURIDYLASE 1"/>
    <property type="match status" value="1"/>
</dbReference>
<evidence type="ECO:0008006" key="2">
    <source>
        <dbReference type="Google" id="ProtNLM"/>
    </source>
</evidence>
<organism evidence="1">
    <name type="scientific">marine metagenome</name>
    <dbReference type="NCBI Taxonomy" id="408172"/>
    <lineage>
        <taxon>unclassified sequences</taxon>
        <taxon>metagenomes</taxon>
        <taxon>ecological metagenomes</taxon>
    </lineage>
</organism>
<reference evidence="1" key="1">
    <citation type="submission" date="2018-05" db="EMBL/GenBank/DDBJ databases">
        <authorList>
            <person name="Lanie J.A."/>
            <person name="Ng W.-L."/>
            <person name="Kazmierczak K.M."/>
            <person name="Andrzejewski T.M."/>
            <person name="Davidsen T.M."/>
            <person name="Wayne K.J."/>
            <person name="Tettelin H."/>
            <person name="Glass J.I."/>
            <person name="Rusch D."/>
            <person name="Podicherti R."/>
            <person name="Tsui H.-C.T."/>
            <person name="Winkler M.E."/>
        </authorList>
    </citation>
    <scope>NUCLEOTIDE SEQUENCE</scope>
</reference>
<proteinExistence type="predicted"/>
<dbReference type="EMBL" id="UINC01226723">
    <property type="protein sequence ID" value="SVE57325.1"/>
    <property type="molecule type" value="Genomic_DNA"/>
</dbReference>
<dbReference type="GO" id="GO:0002143">
    <property type="term" value="P:tRNA wobble position uridine thiolation"/>
    <property type="evidence" value="ECO:0007669"/>
    <property type="project" value="TreeGrafter"/>
</dbReference>
<dbReference type="Pfam" id="PF03054">
    <property type="entry name" value="tRNA_Me_trans"/>
    <property type="match status" value="1"/>
</dbReference>
<accession>A0A383EM31</accession>
<gene>
    <name evidence="1" type="ORF">METZ01_LOCUS510179</name>
</gene>
<dbReference type="SUPFAM" id="SSF52402">
    <property type="entry name" value="Adenine nucleotide alpha hydrolases-like"/>
    <property type="match status" value="1"/>
</dbReference>
<sequence length="80" mass="8706">MNKLVLVAMSGGVDSSVALSKVLDMGYNAIGITMKLWDNRDPKTNVIKPSLCNSVDAISGAKLICDRFGVKHYTINFMDL</sequence>
<evidence type="ECO:0000313" key="1">
    <source>
        <dbReference type="EMBL" id="SVE57325.1"/>
    </source>
</evidence>